<reference evidence="1 2" key="1">
    <citation type="submission" date="2020-04" db="EMBL/GenBank/DDBJ databases">
        <title>Novel Mycoplasma species detected in Phocoena phocoena (harbor porpoise) from the USA.</title>
        <authorList>
            <person name="Volokhov D.V."/>
        </authorList>
    </citation>
    <scope>NUCLEOTIDE SEQUENCE [LARGE SCALE GENOMIC DNA]</scope>
    <source>
        <strain evidence="1 2">Phocoena C-264-GEN</strain>
    </source>
</reference>
<accession>A0A858U4E7</accession>
<dbReference type="KEGG" id="mphe:HGG69_01260"/>
<protein>
    <submittedName>
        <fullName evidence="1">Uncharacterized protein</fullName>
    </submittedName>
</protein>
<dbReference type="InterPro" id="IPR038087">
    <property type="entry name" value="RNAP_delta_N_dom_sf"/>
</dbReference>
<name>A0A858U4E7_9MOLU</name>
<evidence type="ECO:0000313" key="2">
    <source>
        <dbReference type="Proteomes" id="UP000501060"/>
    </source>
</evidence>
<evidence type="ECO:0000313" key="1">
    <source>
        <dbReference type="EMBL" id="QJG66949.1"/>
    </source>
</evidence>
<organism evidence="1 2">
    <name type="scientific">Mycoplasma phocoenae</name>
    <dbReference type="NCBI Taxonomy" id="754517"/>
    <lineage>
        <taxon>Bacteria</taxon>
        <taxon>Bacillati</taxon>
        <taxon>Mycoplasmatota</taxon>
        <taxon>Mollicutes</taxon>
        <taxon>Mycoplasmataceae</taxon>
        <taxon>Mycoplasma</taxon>
    </lineage>
</organism>
<dbReference type="Gene3D" id="1.10.10.1250">
    <property type="entry name" value="RNA polymerase, subunit delta, N-terminal domain"/>
    <property type="match status" value="1"/>
</dbReference>
<dbReference type="RefSeq" id="WP_169605000.1">
    <property type="nucleotide sequence ID" value="NZ_CP051481.1"/>
</dbReference>
<gene>
    <name evidence="1" type="ORF">HGG69_01260</name>
</gene>
<proteinExistence type="predicted"/>
<dbReference type="EMBL" id="CP051481">
    <property type="protein sequence ID" value="QJG66949.1"/>
    <property type="molecule type" value="Genomic_DNA"/>
</dbReference>
<dbReference type="AlphaFoldDB" id="A0A858U4E7"/>
<dbReference type="Proteomes" id="UP000501060">
    <property type="component" value="Chromosome"/>
</dbReference>
<keyword evidence="2" id="KW-1185">Reference proteome</keyword>
<sequence>MNNITMLQTALDAFKKIGKDSLPFESIFDFVWDFFEETWIQTYSDKKLTKEQIMQNKRGELYKLLTIDGNFQHLPNGNWTILR</sequence>